<keyword evidence="1" id="KW-0472">Membrane</keyword>
<reference evidence="2" key="1">
    <citation type="submission" date="2021-06" db="EMBL/GenBank/DDBJ databases">
        <authorList>
            <person name="Kallberg Y."/>
            <person name="Tangrot J."/>
            <person name="Rosling A."/>
        </authorList>
    </citation>
    <scope>NUCLEOTIDE SEQUENCE</scope>
    <source>
        <strain evidence="2">CL551</strain>
    </source>
</reference>
<comment type="caution">
    <text evidence="2">The sequence shown here is derived from an EMBL/GenBank/DDBJ whole genome shotgun (WGS) entry which is preliminary data.</text>
</comment>
<feature type="transmembrane region" description="Helical" evidence="1">
    <location>
        <begin position="211"/>
        <end position="229"/>
    </location>
</feature>
<dbReference type="EMBL" id="CAJVPV010006200">
    <property type="protein sequence ID" value="CAG8601470.1"/>
    <property type="molecule type" value="Genomic_DNA"/>
</dbReference>
<feature type="transmembrane region" description="Helical" evidence="1">
    <location>
        <begin position="33"/>
        <end position="54"/>
    </location>
</feature>
<feature type="transmembrane region" description="Helical" evidence="1">
    <location>
        <begin position="172"/>
        <end position="191"/>
    </location>
</feature>
<evidence type="ECO:0000256" key="1">
    <source>
        <dbReference type="SAM" id="Phobius"/>
    </source>
</evidence>
<feature type="transmembrane region" description="Helical" evidence="1">
    <location>
        <begin position="9"/>
        <end position="27"/>
    </location>
</feature>
<keyword evidence="1" id="KW-1133">Transmembrane helix</keyword>
<dbReference type="AlphaFoldDB" id="A0A9N9GEW9"/>
<accession>A0A9N9GEW9</accession>
<organism evidence="2 3">
    <name type="scientific">Acaulospora morrowiae</name>
    <dbReference type="NCBI Taxonomy" id="94023"/>
    <lineage>
        <taxon>Eukaryota</taxon>
        <taxon>Fungi</taxon>
        <taxon>Fungi incertae sedis</taxon>
        <taxon>Mucoromycota</taxon>
        <taxon>Glomeromycotina</taxon>
        <taxon>Glomeromycetes</taxon>
        <taxon>Diversisporales</taxon>
        <taxon>Acaulosporaceae</taxon>
        <taxon>Acaulospora</taxon>
    </lineage>
</organism>
<proteinExistence type="predicted"/>
<feature type="non-terminal residue" evidence="2">
    <location>
        <position position="1"/>
    </location>
</feature>
<sequence length="387" mass="44506">ILYISIQSLSILLSLSLVIIFLRSPPFVTKWTIIQICISVLGYSIFSLPSLMIYGDQVQSKAFNTPLLAYGVQNTVKGRKRYVAVVFDRNLGVGNSVQHSSVVVHEERKTMGCDGYMVVLQMLECRKDVVHLLFLYWDSWYDSHSTYILYSRWQTFNRQPNRRTAINLGHSVRVAIYTNFLLIMAFVYVISDCLTPKKVIEDVPPWTDSTVYVGDFTSAFSGTLLFLVFGTTRRAALFLPCCYYSPPEVLVFPDSERRLSHRNNTKIMKSMNSHDLYINGGFEKHDEHMNGEYKKDNIKLCEGCRKANQMCKECNDKQGGGNILEGNIAVNDDIDKKWLSDLSKPLKKVITDPNDIRIIYNQTKDIQESRKKIKYLEDTDNLHDDRK</sequence>
<gene>
    <name evidence="2" type="ORF">AMORRO_LOCUS7800</name>
</gene>
<evidence type="ECO:0000313" key="2">
    <source>
        <dbReference type="EMBL" id="CAG8601470.1"/>
    </source>
</evidence>
<protein>
    <submittedName>
        <fullName evidence="2">8069_t:CDS:1</fullName>
    </submittedName>
</protein>
<dbReference type="OrthoDB" id="2444059at2759"/>
<name>A0A9N9GEW9_9GLOM</name>
<keyword evidence="1" id="KW-0812">Transmembrane</keyword>
<evidence type="ECO:0000313" key="3">
    <source>
        <dbReference type="Proteomes" id="UP000789342"/>
    </source>
</evidence>
<dbReference type="Proteomes" id="UP000789342">
    <property type="component" value="Unassembled WGS sequence"/>
</dbReference>
<keyword evidence="3" id="KW-1185">Reference proteome</keyword>